<dbReference type="InterPro" id="IPR051531">
    <property type="entry name" value="N-acetyltransferase"/>
</dbReference>
<dbReference type="Proteomes" id="UP000018895">
    <property type="component" value="Unassembled WGS sequence"/>
</dbReference>
<gene>
    <name evidence="2" type="ORF">JCM9152_693</name>
</gene>
<dbReference type="InterPro" id="IPR016181">
    <property type="entry name" value="Acyl_CoA_acyltransferase"/>
</dbReference>
<protein>
    <submittedName>
        <fullName evidence="2">GNAT family acetyltransferase BA2847</fullName>
    </submittedName>
</protein>
<dbReference type="STRING" id="1236971.JCM9152_693"/>
<dbReference type="AlphaFoldDB" id="W4QBK0"/>
<feature type="domain" description="N-acetyltransferase" evidence="1">
    <location>
        <begin position="20"/>
        <end position="178"/>
    </location>
</feature>
<dbReference type="PANTHER" id="PTHR43792:SF1">
    <property type="entry name" value="N-ACETYLTRANSFERASE DOMAIN-CONTAINING PROTEIN"/>
    <property type="match status" value="1"/>
</dbReference>
<keyword evidence="3" id="KW-1185">Reference proteome</keyword>
<dbReference type="EMBL" id="BAUU01000004">
    <property type="protein sequence ID" value="GAE29342.1"/>
    <property type="molecule type" value="Genomic_DNA"/>
</dbReference>
<evidence type="ECO:0000259" key="1">
    <source>
        <dbReference type="PROSITE" id="PS51186"/>
    </source>
</evidence>
<dbReference type="SUPFAM" id="SSF55729">
    <property type="entry name" value="Acyl-CoA N-acyltransferases (Nat)"/>
    <property type="match status" value="1"/>
</dbReference>
<dbReference type="InterPro" id="IPR000182">
    <property type="entry name" value="GNAT_dom"/>
</dbReference>
<dbReference type="PANTHER" id="PTHR43792">
    <property type="entry name" value="GNAT FAMILY, PUTATIVE (AFU_ORTHOLOGUE AFUA_3G00765)-RELATED-RELATED"/>
    <property type="match status" value="1"/>
</dbReference>
<name>W4QBK0_9BACI</name>
<sequence length="178" mass="20481">MRKEELSKKAYEGAIETERLILRELSTSDIQNVYEIVRQDLVGLGLRAGKGMSLKETAKYVNKFLEHWDRFGFGVFGLLDKTTGTFVGHCGLRYIEGTNDVEILYALESNQWGKGYATEASKASIRYAFEILKVSKLTARVKLANYRSKKVIERMGFEYLYDKNNNGIELSYYELFNK</sequence>
<dbReference type="Gene3D" id="3.40.630.30">
    <property type="match status" value="1"/>
</dbReference>
<dbReference type="RefSeq" id="WP_148296422.1">
    <property type="nucleotide sequence ID" value="NZ_BAUU01000004.1"/>
</dbReference>
<dbReference type="OrthoDB" id="9798081at2"/>
<evidence type="ECO:0000313" key="2">
    <source>
        <dbReference type="EMBL" id="GAE29342.1"/>
    </source>
</evidence>
<organism evidence="2 3">
    <name type="scientific">Halalkalibacter hemicellulosilyticusJCM 9152</name>
    <dbReference type="NCBI Taxonomy" id="1236971"/>
    <lineage>
        <taxon>Bacteria</taxon>
        <taxon>Bacillati</taxon>
        <taxon>Bacillota</taxon>
        <taxon>Bacilli</taxon>
        <taxon>Bacillales</taxon>
        <taxon>Bacillaceae</taxon>
        <taxon>Halalkalibacter</taxon>
    </lineage>
</organism>
<accession>W4QBK0</accession>
<proteinExistence type="predicted"/>
<dbReference type="PROSITE" id="PS51186">
    <property type="entry name" value="GNAT"/>
    <property type="match status" value="1"/>
</dbReference>
<keyword evidence="2" id="KW-0808">Transferase</keyword>
<evidence type="ECO:0000313" key="3">
    <source>
        <dbReference type="Proteomes" id="UP000018895"/>
    </source>
</evidence>
<reference evidence="2" key="1">
    <citation type="journal article" date="2014" name="Genome Announc.">
        <title>Draft Genome Sequences of Three Alkaliphilic Bacillus Strains, Bacillus wakoensis JCM 9140T, Bacillus akibai JCM 9157T, and Bacillus hemicellulosilyticus JCM 9152T.</title>
        <authorList>
            <person name="Yuki M."/>
            <person name="Oshima K."/>
            <person name="Suda W."/>
            <person name="Oshida Y."/>
            <person name="Kitamura K."/>
            <person name="Iida T."/>
            <person name="Hattori M."/>
            <person name="Ohkuma M."/>
        </authorList>
    </citation>
    <scope>NUCLEOTIDE SEQUENCE [LARGE SCALE GENOMIC DNA]</scope>
    <source>
        <strain evidence="2">JCM 9152</strain>
    </source>
</reference>
<comment type="caution">
    <text evidence="2">The sequence shown here is derived from an EMBL/GenBank/DDBJ whole genome shotgun (WGS) entry which is preliminary data.</text>
</comment>
<dbReference type="Pfam" id="PF13302">
    <property type="entry name" value="Acetyltransf_3"/>
    <property type="match status" value="1"/>
</dbReference>
<dbReference type="GO" id="GO:0016747">
    <property type="term" value="F:acyltransferase activity, transferring groups other than amino-acyl groups"/>
    <property type="evidence" value="ECO:0007669"/>
    <property type="project" value="InterPro"/>
</dbReference>